<dbReference type="STRING" id="6216.A0A0R3SWM1"/>
<name>A0A0R3SWM1_HYMDI</name>
<dbReference type="GO" id="GO:0007165">
    <property type="term" value="P:signal transduction"/>
    <property type="evidence" value="ECO:0007669"/>
    <property type="project" value="TreeGrafter"/>
</dbReference>
<keyword evidence="7" id="KW-1185">Reference proteome</keyword>
<keyword evidence="3" id="KW-0812">Transmembrane</keyword>
<reference evidence="4 6" key="2">
    <citation type="submission" date="2018-11" db="EMBL/GenBank/DDBJ databases">
        <authorList>
            <consortium name="Pathogen Informatics"/>
        </authorList>
    </citation>
    <scope>NUCLEOTIDE SEQUENCE [LARGE SCALE GENOMIC DNA]</scope>
</reference>
<dbReference type="EMBL" id="UYSG01011519">
    <property type="protein sequence ID" value="VDL62671.1"/>
    <property type="molecule type" value="Genomic_DNA"/>
</dbReference>
<sequence length="633" mass="70568">MDVFDEIIDHEANLFYDNVRTFIVVFLTVASLLPASYVLLNSRRKNKEAYLYKDDVTVHGFVFLVCMTTVSLCIIMVFMLPLSILANEVLILSPDRYYVQWINAGLLHAFFVLVRVAFKGSCFVIPFSFFLLFSHSVNKGNKSLSSRCLYSMLYVAVTYIASFGCLIVFVSTILDTFNSSNFTSIHGSLSHFISRACFSSPNFYYSWPIQFLGDIVCCIDSALLLTQQSISYIGLTLLLICMPSGICGLILKMISFSHSAQPHYQMSSTATYHIDREYRSQLEKCLQYIRSLNKPFHQSTDQLVYRTGTHSDINCQLPPDGTAPPLKLNEASLKRPSSVLSTIAFVLLTIVFIASVISTSVNIIAMLYSLLILRGEETADRSSVSDCIILGHESVSKFGFFGAFLQALMVTLVIFTSVIGFYSLPLVSKHIYPQYHGTSMSLLLFNVTCILAMSSAVPLHASLLGLVNPSFPLVYYSSFLDNNFCRPSSDLCFHPSESVSSSAISVLPPSSLQESKQPSTLSYVQNDPSRESAYLMRRQQILLADILLDHRSTSTLTPPVAHRAGSKLMALSYSAIFLLICYWFLHKRGLELMRIKDQATSLWCMVGEWWLEDSPSAPSSSSANPIVITPSPT</sequence>
<dbReference type="PRINTS" id="PR01692">
    <property type="entry name" value="LIPOCALINIMR"/>
</dbReference>
<dbReference type="AlphaFoldDB" id="A0A0R3SWM1"/>
<feature type="transmembrane region" description="Helical" evidence="3">
    <location>
        <begin position="443"/>
        <end position="467"/>
    </location>
</feature>
<proteinExistence type="inferred from homology"/>
<evidence type="ECO:0000313" key="5">
    <source>
        <dbReference type="EMBL" id="VUZ48782.1"/>
    </source>
</evidence>
<dbReference type="PANTHER" id="PTHR12625:SF0">
    <property type="entry name" value="PROTEIN LILIPOD"/>
    <property type="match status" value="1"/>
</dbReference>
<reference evidence="5 7" key="3">
    <citation type="submission" date="2019-07" db="EMBL/GenBank/DDBJ databases">
        <authorList>
            <person name="Jastrzebski P J."/>
            <person name="Paukszto L."/>
            <person name="Jastrzebski P J."/>
        </authorList>
    </citation>
    <scope>NUCLEOTIDE SEQUENCE [LARGE SCALE GENOMIC DNA]</scope>
    <source>
        <strain evidence="5 7">WMS-il1</strain>
    </source>
</reference>
<feature type="transmembrane region" description="Helical" evidence="3">
    <location>
        <begin position="153"/>
        <end position="174"/>
    </location>
</feature>
<dbReference type="EMBL" id="CABIJS010000310">
    <property type="protein sequence ID" value="VUZ48782.1"/>
    <property type="molecule type" value="Genomic_DNA"/>
</dbReference>
<dbReference type="PANTHER" id="PTHR12625">
    <property type="entry name" value="LIPOCALIN-1 INTERACTING MEMBRANE RECEPTOR LIMR"/>
    <property type="match status" value="1"/>
</dbReference>
<feature type="compositionally biased region" description="Low complexity" evidence="2">
    <location>
        <begin position="614"/>
        <end position="623"/>
    </location>
</feature>
<feature type="transmembrane region" description="Helical" evidence="3">
    <location>
        <begin position="343"/>
        <end position="368"/>
    </location>
</feature>
<gene>
    <name evidence="4" type="ORF">HDID_LOCUS10091</name>
    <name evidence="5" type="ORF">WMSIL1_LOCUS7950</name>
</gene>
<keyword evidence="3" id="KW-0472">Membrane</keyword>
<evidence type="ECO:0000256" key="2">
    <source>
        <dbReference type="SAM" id="MobiDB-lite"/>
    </source>
</evidence>
<reference evidence="8" key="1">
    <citation type="submission" date="2017-02" db="UniProtKB">
        <authorList>
            <consortium name="WormBaseParasite"/>
        </authorList>
    </citation>
    <scope>IDENTIFICATION</scope>
</reference>
<feature type="transmembrane region" description="Helical" evidence="3">
    <location>
        <begin position="230"/>
        <end position="251"/>
    </location>
</feature>
<evidence type="ECO:0000256" key="1">
    <source>
        <dbReference type="ARBA" id="ARBA00010487"/>
    </source>
</evidence>
<dbReference type="Pfam" id="PF04791">
    <property type="entry name" value="LMBR1"/>
    <property type="match status" value="1"/>
</dbReference>
<organism evidence="8">
    <name type="scientific">Hymenolepis diminuta</name>
    <name type="common">Rat tapeworm</name>
    <dbReference type="NCBI Taxonomy" id="6216"/>
    <lineage>
        <taxon>Eukaryota</taxon>
        <taxon>Metazoa</taxon>
        <taxon>Spiralia</taxon>
        <taxon>Lophotrochozoa</taxon>
        <taxon>Platyhelminthes</taxon>
        <taxon>Cestoda</taxon>
        <taxon>Eucestoda</taxon>
        <taxon>Cyclophyllidea</taxon>
        <taxon>Hymenolepididae</taxon>
        <taxon>Hymenolepis</taxon>
    </lineage>
</organism>
<feature type="transmembrane region" description="Helical" evidence="3">
    <location>
        <begin position="106"/>
        <end position="133"/>
    </location>
</feature>
<dbReference type="WBParaSite" id="HDID_0001009301-mRNA-1">
    <property type="protein sequence ID" value="HDID_0001009301-mRNA-1"/>
    <property type="gene ID" value="HDID_0001009301"/>
</dbReference>
<evidence type="ECO:0000313" key="6">
    <source>
        <dbReference type="Proteomes" id="UP000274504"/>
    </source>
</evidence>
<keyword evidence="3" id="KW-1133">Transmembrane helix</keyword>
<evidence type="ECO:0000313" key="4">
    <source>
        <dbReference type="EMBL" id="VDL62671.1"/>
    </source>
</evidence>
<feature type="region of interest" description="Disordered" evidence="2">
    <location>
        <begin position="614"/>
        <end position="633"/>
    </location>
</feature>
<dbReference type="Proteomes" id="UP000321570">
    <property type="component" value="Unassembled WGS sequence"/>
</dbReference>
<dbReference type="InterPro" id="IPR008075">
    <property type="entry name" value="LIMR"/>
</dbReference>
<evidence type="ECO:0000256" key="3">
    <source>
        <dbReference type="SAM" id="Phobius"/>
    </source>
</evidence>
<comment type="similarity">
    <text evidence="1">Belongs to the LIMR family.</text>
</comment>
<dbReference type="GO" id="GO:0004888">
    <property type="term" value="F:transmembrane signaling receptor activity"/>
    <property type="evidence" value="ECO:0007669"/>
    <property type="project" value="TreeGrafter"/>
</dbReference>
<accession>A0A0R3SWM1</accession>
<dbReference type="OrthoDB" id="5596951at2759"/>
<evidence type="ECO:0000313" key="8">
    <source>
        <dbReference type="WBParaSite" id="HDID_0001009301-mRNA-1"/>
    </source>
</evidence>
<dbReference type="GO" id="GO:0005886">
    <property type="term" value="C:plasma membrane"/>
    <property type="evidence" value="ECO:0007669"/>
    <property type="project" value="TreeGrafter"/>
</dbReference>
<dbReference type="Proteomes" id="UP000274504">
    <property type="component" value="Unassembled WGS sequence"/>
</dbReference>
<protein>
    <submittedName>
        <fullName evidence="8">Protein LMBR1L</fullName>
    </submittedName>
</protein>
<feature type="transmembrane region" description="Helical" evidence="3">
    <location>
        <begin position="61"/>
        <end position="86"/>
    </location>
</feature>
<feature type="transmembrane region" description="Helical" evidence="3">
    <location>
        <begin position="568"/>
        <end position="585"/>
    </location>
</feature>
<dbReference type="InterPro" id="IPR006876">
    <property type="entry name" value="LMBR1-like_membr_prot"/>
</dbReference>
<feature type="transmembrane region" description="Helical" evidence="3">
    <location>
        <begin position="400"/>
        <end position="422"/>
    </location>
</feature>
<feature type="transmembrane region" description="Helical" evidence="3">
    <location>
        <begin position="20"/>
        <end position="40"/>
    </location>
</feature>
<evidence type="ECO:0000313" key="7">
    <source>
        <dbReference type="Proteomes" id="UP000321570"/>
    </source>
</evidence>